<reference evidence="2" key="2">
    <citation type="journal article" date="2020" name="Nat. Commun.">
        <title>Large-scale genome sequencing of mycorrhizal fungi provides insights into the early evolution of symbiotic traits.</title>
        <authorList>
            <person name="Miyauchi S."/>
            <person name="Kiss E."/>
            <person name="Kuo A."/>
            <person name="Drula E."/>
            <person name="Kohler A."/>
            <person name="Sanchez-Garcia M."/>
            <person name="Morin E."/>
            <person name="Andreopoulos B."/>
            <person name="Barry K.W."/>
            <person name="Bonito G."/>
            <person name="Buee M."/>
            <person name="Carver A."/>
            <person name="Chen C."/>
            <person name="Cichocki N."/>
            <person name="Clum A."/>
            <person name="Culley D."/>
            <person name="Crous P.W."/>
            <person name="Fauchery L."/>
            <person name="Girlanda M."/>
            <person name="Hayes R.D."/>
            <person name="Keri Z."/>
            <person name="LaButti K."/>
            <person name="Lipzen A."/>
            <person name="Lombard V."/>
            <person name="Magnuson J."/>
            <person name="Maillard F."/>
            <person name="Murat C."/>
            <person name="Nolan M."/>
            <person name="Ohm R.A."/>
            <person name="Pangilinan J."/>
            <person name="Pereira M.F."/>
            <person name="Perotto S."/>
            <person name="Peter M."/>
            <person name="Pfister S."/>
            <person name="Riley R."/>
            <person name="Sitrit Y."/>
            <person name="Stielow J.B."/>
            <person name="Szollosi G."/>
            <person name="Zifcakova L."/>
            <person name="Stursova M."/>
            <person name="Spatafora J.W."/>
            <person name="Tedersoo L."/>
            <person name="Vaario L.M."/>
            <person name="Yamada A."/>
            <person name="Yan M."/>
            <person name="Wang P."/>
            <person name="Xu J."/>
            <person name="Bruns T."/>
            <person name="Baldrian P."/>
            <person name="Vilgalys R."/>
            <person name="Dunand C."/>
            <person name="Henrissat B."/>
            <person name="Grigoriev I.V."/>
            <person name="Hibbett D."/>
            <person name="Nagy L.G."/>
            <person name="Martin F.M."/>
        </authorList>
    </citation>
    <scope>NUCLEOTIDE SEQUENCE</scope>
    <source>
        <strain evidence="2">BED1</strain>
    </source>
</reference>
<evidence type="ECO:0000313" key="2">
    <source>
        <dbReference type="EMBL" id="KAF8436521.1"/>
    </source>
</evidence>
<feature type="transmembrane region" description="Helical" evidence="1">
    <location>
        <begin position="103"/>
        <end position="122"/>
    </location>
</feature>
<keyword evidence="3" id="KW-1185">Reference proteome</keyword>
<proteinExistence type="predicted"/>
<feature type="transmembrane region" description="Helical" evidence="1">
    <location>
        <begin position="247"/>
        <end position="265"/>
    </location>
</feature>
<feature type="transmembrane region" description="Helical" evidence="1">
    <location>
        <begin position="212"/>
        <end position="235"/>
    </location>
</feature>
<gene>
    <name evidence="2" type="ORF">L210DRAFT_3548252</name>
</gene>
<evidence type="ECO:0000313" key="3">
    <source>
        <dbReference type="Proteomes" id="UP001194468"/>
    </source>
</evidence>
<dbReference type="AlphaFoldDB" id="A0AAD4GD87"/>
<feature type="transmembrane region" description="Helical" evidence="1">
    <location>
        <begin position="165"/>
        <end position="192"/>
    </location>
</feature>
<protein>
    <submittedName>
        <fullName evidence="2">Uncharacterized protein</fullName>
    </submittedName>
</protein>
<keyword evidence="1" id="KW-0812">Transmembrane</keyword>
<evidence type="ECO:0000256" key="1">
    <source>
        <dbReference type="SAM" id="Phobius"/>
    </source>
</evidence>
<accession>A0AAD4GD87</accession>
<organism evidence="2 3">
    <name type="scientific">Boletus edulis BED1</name>
    <dbReference type="NCBI Taxonomy" id="1328754"/>
    <lineage>
        <taxon>Eukaryota</taxon>
        <taxon>Fungi</taxon>
        <taxon>Dikarya</taxon>
        <taxon>Basidiomycota</taxon>
        <taxon>Agaricomycotina</taxon>
        <taxon>Agaricomycetes</taxon>
        <taxon>Agaricomycetidae</taxon>
        <taxon>Boletales</taxon>
        <taxon>Boletineae</taxon>
        <taxon>Boletaceae</taxon>
        <taxon>Boletoideae</taxon>
        <taxon>Boletus</taxon>
    </lineage>
</organism>
<comment type="caution">
    <text evidence="2">The sequence shown here is derived from an EMBL/GenBank/DDBJ whole genome shotgun (WGS) entry which is preliminary data.</text>
</comment>
<keyword evidence="1" id="KW-0472">Membrane</keyword>
<reference evidence="2" key="1">
    <citation type="submission" date="2019-10" db="EMBL/GenBank/DDBJ databases">
        <authorList>
            <consortium name="DOE Joint Genome Institute"/>
            <person name="Kuo A."/>
            <person name="Miyauchi S."/>
            <person name="Kiss E."/>
            <person name="Drula E."/>
            <person name="Kohler A."/>
            <person name="Sanchez-Garcia M."/>
            <person name="Andreopoulos B."/>
            <person name="Barry K.W."/>
            <person name="Bonito G."/>
            <person name="Buee M."/>
            <person name="Carver A."/>
            <person name="Chen C."/>
            <person name="Cichocki N."/>
            <person name="Clum A."/>
            <person name="Culley D."/>
            <person name="Crous P.W."/>
            <person name="Fauchery L."/>
            <person name="Girlanda M."/>
            <person name="Hayes R."/>
            <person name="Keri Z."/>
            <person name="LaButti K."/>
            <person name="Lipzen A."/>
            <person name="Lombard V."/>
            <person name="Magnuson J."/>
            <person name="Maillard F."/>
            <person name="Morin E."/>
            <person name="Murat C."/>
            <person name="Nolan M."/>
            <person name="Ohm R."/>
            <person name="Pangilinan J."/>
            <person name="Pereira M."/>
            <person name="Perotto S."/>
            <person name="Peter M."/>
            <person name="Riley R."/>
            <person name="Sitrit Y."/>
            <person name="Stielow B."/>
            <person name="Szollosi G."/>
            <person name="Zifcakova L."/>
            <person name="Stursova M."/>
            <person name="Spatafora J.W."/>
            <person name="Tedersoo L."/>
            <person name="Vaario L.-M."/>
            <person name="Yamada A."/>
            <person name="Yan M."/>
            <person name="Wang P."/>
            <person name="Xu J."/>
            <person name="Bruns T."/>
            <person name="Baldrian P."/>
            <person name="Vilgalys R."/>
            <person name="Henrissat B."/>
            <person name="Grigoriev I.V."/>
            <person name="Hibbett D."/>
            <person name="Nagy L.G."/>
            <person name="Martin F.M."/>
        </authorList>
    </citation>
    <scope>NUCLEOTIDE SEQUENCE</scope>
    <source>
        <strain evidence="2">BED1</strain>
    </source>
</reference>
<feature type="transmembrane region" description="Helical" evidence="1">
    <location>
        <begin position="20"/>
        <end position="38"/>
    </location>
</feature>
<sequence length="332" mass="37017">MGTINVPLDEAELLSVLLEALLYGFSLLMCGGTIWVLLSQRSTRRVNFKMLTVACMLLLFSTVHLGIDIIRTMEGLILYRDTYPGGPVGYFSDVSQWTLLSKTYVYIVQTLIGDSVVLYRCYAVWQSKLVMILPVLLWCAVAVTGSLSCYTALKVTEDGVSREALFQWITSFWATALATNLLTTLLLVSRIWDVNRRATGSSYSPQSQLRSILHTLVDADAIYSITLLAALTCFVSQTNGQYVVPDMVTPIISITFYMVIIRVGVAPRAKKRTTIASFGNINDTLREEPEWRTEVRVTTLTHSIVDDGQHSLATLTHSINDKNHPTEMRTTA</sequence>
<name>A0AAD4GD87_BOLED</name>
<keyword evidence="1" id="KW-1133">Transmembrane helix</keyword>
<feature type="transmembrane region" description="Helical" evidence="1">
    <location>
        <begin position="50"/>
        <end position="70"/>
    </location>
</feature>
<dbReference type="EMBL" id="WHUW01000021">
    <property type="protein sequence ID" value="KAF8436521.1"/>
    <property type="molecule type" value="Genomic_DNA"/>
</dbReference>
<dbReference type="Proteomes" id="UP001194468">
    <property type="component" value="Unassembled WGS sequence"/>
</dbReference>
<feature type="transmembrane region" description="Helical" evidence="1">
    <location>
        <begin position="129"/>
        <end position="153"/>
    </location>
</feature>